<comment type="similarity">
    <text evidence="3">Belongs to the DIF1/spd1 family.</text>
</comment>
<evidence type="ECO:0000256" key="2">
    <source>
        <dbReference type="ARBA" id="ARBA00004496"/>
    </source>
</evidence>
<reference evidence="7 8" key="1">
    <citation type="submission" date="2024-01" db="EMBL/GenBank/DDBJ databases">
        <authorList>
            <person name="Allen C."/>
            <person name="Tagirdzhanova G."/>
        </authorList>
    </citation>
    <scope>NUCLEOTIDE SEQUENCE [LARGE SCALE GENOMIC DNA]</scope>
    <source>
        <strain evidence="7 8">CBS 573.63</strain>
    </source>
</reference>
<dbReference type="EMBL" id="CAWUOM010000123">
    <property type="protein sequence ID" value="CAK7273080.1"/>
    <property type="molecule type" value="Genomic_DNA"/>
</dbReference>
<evidence type="ECO:0000256" key="3">
    <source>
        <dbReference type="ARBA" id="ARBA00005459"/>
    </source>
</evidence>
<dbReference type="Proteomes" id="UP001642501">
    <property type="component" value="Unassembled WGS sequence"/>
</dbReference>
<accession>A0ABP0DXQ4</accession>
<keyword evidence="4" id="KW-0963">Cytoplasm</keyword>
<evidence type="ECO:0000256" key="5">
    <source>
        <dbReference type="ARBA" id="ARBA00023242"/>
    </source>
</evidence>
<gene>
    <name evidence="7" type="ORF">SEPCBS57363_005472</name>
</gene>
<dbReference type="PANTHER" id="PTHR28081">
    <property type="entry name" value="DAMAGE-REGULATED IMPORT FACILITATOR 1-RELATED"/>
    <property type="match status" value="1"/>
</dbReference>
<organism evidence="7 8">
    <name type="scientific">Sporothrix epigloea</name>
    <dbReference type="NCBI Taxonomy" id="1892477"/>
    <lineage>
        <taxon>Eukaryota</taxon>
        <taxon>Fungi</taxon>
        <taxon>Dikarya</taxon>
        <taxon>Ascomycota</taxon>
        <taxon>Pezizomycotina</taxon>
        <taxon>Sordariomycetes</taxon>
        <taxon>Sordariomycetidae</taxon>
        <taxon>Ophiostomatales</taxon>
        <taxon>Ophiostomataceae</taxon>
        <taxon>Sporothrix</taxon>
    </lineage>
</organism>
<comment type="subcellular location">
    <subcellularLocation>
        <location evidence="2">Cytoplasm</location>
    </subcellularLocation>
    <subcellularLocation>
        <location evidence="1">Nucleus</location>
    </subcellularLocation>
</comment>
<keyword evidence="8" id="KW-1185">Reference proteome</keyword>
<feature type="compositionally biased region" description="Acidic residues" evidence="6">
    <location>
        <begin position="209"/>
        <end position="222"/>
    </location>
</feature>
<comment type="caution">
    <text evidence="7">The sequence shown here is derived from an EMBL/GenBank/DDBJ whole genome shotgun (WGS) entry which is preliminary data.</text>
</comment>
<sequence>MANPRVKRTFAGAASDPAQRQITNFFGRDLDYEPGLSSSSRPGCEHRSSSPLLPPSVQANLLAVGMRVRKSVPEGYKTKGMDGPSARPTAATGTAYKPSYSSCNVAHPTPALSQSTSATQRELTPFCGLHKVGGLGVQTFGDDEYGQPLFSASVFNGGDGLADGAELPGLSSSQETVSSAYSCDSTLPSRFDANTVPSFSSTRKRFYDEGEEEEEEDGVEDEFETGMEADAGVVYRPDYGRSFKVHEDAGIPLQVLSRVSPFSGSLSSSFVSGWLTSGNAGRRALANPRRRQQPSQAPLKAPGSLYSFDQENVKIMGDFDEADFLDASVLAQGGDMQMGGV</sequence>
<proteinExistence type="inferred from homology"/>
<feature type="region of interest" description="Disordered" evidence="6">
    <location>
        <begin position="29"/>
        <end position="55"/>
    </location>
</feature>
<feature type="region of interest" description="Disordered" evidence="6">
    <location>
        <begin position="74"/>
        <end position="94"/>
    </location>
</feature>
<name>A0ABP0DXQ4_9PEZI</name>
<evidence type="ECO:0000256" key="1">
    <source>
        <dbReference type="ARBA" id="ARBA00004123"/>
    </source>
</evidence>
<feature type="region of interest" description="Disordered" evidence="6">
    <location>
        <begin position="203"/>
        <end position="222"/>
    </location>
</feature>
<evidence type="ECO:0000256" key="4">
    <source>
        <dbReference type="ARBA" id="ARBA00022490"/>
    </source>
</evidence>
<dbReference type="PANTHER" id="PTHR28081:SF1">
    <property type="entry name" value="DAMAGE-REGULATED IMPORT FACILITATOR 1"/>
    <property type="match status" value="1"/>
</dbReference>
<keyword evidence="5" id="KW-0539">Nucleus</keyword>
<protein>
    <submittedName>
        <fullName evidence="7">Uncharacterized protein</fullName>
    </submittedName>
</protein>
<dbReference type="InterPro" id="IPR013900">
    <property type="entry name" value="RNR_inhibitor"/>
</dbReference>
<evidence type="ECO:0000313" key="7">
    <source>
        <dbReference type="EMBL" id="CAK7273080.1"/>
    </source>
</evidence>
<evidence type="ECO:0000313" key="8">
    <source>
        <dbReference type="Proteomes" id="UP001642501"/>
    </source>
</evidence>
<evidence type="ECO:0000256" key="6">
    <source>
        <dbReference type="SAM" id="MobiDB-lite"/>
    </source>
</evidence>
<dbReference type="Pfam" id="PF08591">
    <property type="entry name" value="RNR_inhib"/>
    <property type="match status" value="1"/>
</dbReference>